<evidence type="ECO:0000256" key="1">
    <source>
        <dbReference type="ARBA" id="ARBA00004429"/>
    </source>
</evidence>
<comment type="similarity">
    <text evidence="2 13">Belongs to the OXA1/ALB3/YidC family. Type 1 subfamily.</text>
</comment>
<dbReference type="GO" id="GO:0015031">
    <property type="term" value="P:protein transport"/>
    <property type="evidence" value="ECO:0007669"/>
    <property type="project" value="UniProtKB-KW"/>
</dbReference>
<feature type="domain" description="Membrane insertase YidC N-terminal" evidence="15">
    <location>
        <begin position="208"/>
        <end position="412"/>
    </location>
</feature>
<evidence type="ECO:0000256" key="3">
    <source>
        <dbReference type="ARBA" id="ARBA00015325"/>
    </source>
</evidence>
<dbReference type="Pfam" id="PF02096">
    <property type="entry name" value="60KD_IMP"/>
    <property type="match status" value="1"/>
</dbReference>
<evidence type="ECO:0000256" key="10">
    <source>
        <dbReference type="ARBA" id="ARBA00023186"/>
    </source>
</evidence>
<accession>A0A419F887</accession>
<evidence type="ECO:0000313" key="16">
    <source>
        <dbReference type="EMBL" id="RJP74623.1"/>
    </source>
</evidence>
<evidence type="ECO:0000256" key="2">
    <source>
        <dbReference type="ARBA" id="ARBA00010527"/>
    </source>
</evidence>
<gene>
    <name evidence="13" type="primary">yidC</name>
    <name evidence="16" type="ORF">C4532_02070</name>
</gene>
<keyword evidence="8 13" id="KW-1133">Transmembrane helix</keyword>
<dbReference type="HAMAP" id="MF_01810">
    <property type="entry name" value="YidC_type1"/>
    <property type="match status" value="1"/>
</dbReference>
<evidence type="ECO:0000256" key="6">
    <source>
        <dbReference type="ARBA" id="ARBA00022692"/>
    </source>
</evidence>
<comment type="function">
    <text evidence="13">Required for the insertion and/or proper folding and/or complex formation of integral membrane proteins into the membrane. Involved in integration of membrane proteins that insert both dependently and independently of the Sec translocase complex, as well as at least some lipoproteins. Aids folding of multispanning membrane proteins.</text>
</comment>
<dbReference type="InterPro" id="IPR038221">
    <property type="entry name" value="YidC_periplasmic_sf"/>
</dbReference>
<keyword evidence="4 13" id="KW-0813">Transport</keyword>
<evidence type="ECO:0000256" key="8">
    <source>
        <dbReference type="ARBA" id="ARBA00022989"/>
    </source>
</evidence>
<dbReference type="Pfam" id="PF14849">
    <property type="entry name" value="YidC_periplas"/>
    <property type="match status" value="1"/>
</dbReference>
<dbReference type="Proteomes" id="UP000285961">
    <property type="component" value="Unassembled WGS sequence"/>
</dbReference>
<evidence type="ECO:0000256" key="7">
    <source>
        <dbReference type="ARBA" id="ARBA00022927"/>
    </source>
</evidence>
<dbReference type="NCBIfam" id="TIGR03592">
    <property type="entry name" value="yidC_oxa1_cterm"/>
    <property type="match status" value="1"/>
</dbReference>
<feature type="transmembrane region" description="Helical" evidence="13">
    <location>
        <begin position="425"/>
        <end position="444"/>
    </location>
</feature>
<keyword evidence="10 13" id="KW-0143">Chaperone</keyword>
<comment type="caution">
    <text evidence="16">The sequence shown here is derived from an EMBL/GenBank/DDBJ whole genome shotgun (WGS) entry which is preliminary data.</text>
</comment>
<name>A0A419F887_9BACT</name>
<evidence type="ECO:0000256" key="11">
    <source>
        <dbReference type="ARBA" id="ARBA00033245"/>
    </source>
</evidence>
<evidence type="ECO:0000256" key="4">
    <source>
        <dbReference type="ARBA" id="ARBA00022448"/>
    </source>
</evidence>
<dbReference type="AlphaFoldDB" id="A0A419F887"/>
<evidence type="ECO:0000313" key="17">
    <source>
        <dbReference type="Proteomes" id="UP000285961"/>
    </source>
</evidence>
<evidence type="ECO:0000256" key="5">
    <source>
        <dbReference type="ARBA" id="ARBA00022475"/>
    </source>
</evidence>
<evidence type="ECO:0000256" key="13">
    <source>
        <dbReference type="HAMAP-Rule" id="MF_01810"/>
    </source>
</evidence>
<dbReference type="PANTHER" id="PTHR12428:SF65">
    <property type="entry name" value="CYTOCHROME C OXIDASE ASSEMBLY PROTEIN COX18, MITOCHONDRIAL"/>
    <property type="match status" value="1"/>
</dbReference>
<feature type="transmembrane region" description="Helical" evidence="13">
    <location>
        <begin position="488"/>
        <end position="514"/>
    </location>
</feature>
<dbReference type="Gene3D" id="2.70.98.90">
    <property type="match status" value="1"/>
</dbReference>
<comment type="subunit">
    <text evidence="13">Interacts with the Sec translocase complex via SecD. Specifically interacts with transmembrane segments of nascent integral membrane proteins during membrane integration.</text>
</comment>
<keyword evidence="9 13" id="KW-0472">Membrane</keyword>
<evidence type="ECO:0000256" key="9">
    <source>
        <dbReference type="ARBA" id="ARBA00023136"/>
    </source>
</evidence>
<dbReference type="InterPro" id="IPR028055">
    <property type="entry name" value="YidC/Oxa/ALB_C"/>
</dbReference>
<dbReference type="InterPro" id="IPR028053">
    <property type="entry name" value="Membr_insert_YidC_N"/>
</dbReference>
<feature type="transmembrane region" description="Helical" evidence="13">
    <location>
        <begin position="534"/>
        <end position="558"/>
    </location>
</feature>
<dbReference type="PRINTS" id="PR01900">
    <property type="entry name" value="YIDCPROTEIN"/>
</dbReference>
<keyword evidence="5 13" id="KW-1003">Cell membrane</keyword>
<comment type="subcellular location">
    <subcellularLocation>
        <location evidence="1">Cell inner membrane</location>
        <topology evidence="1">Multi-pass membrane protein</topology>
    </subcellularLocation>
    <subcellularLocation>
        <location evidence="13">Cell membrane</location>
        <topology evidence="13">Multi-pass membrane protein</topology>
    </subcellularLocation>
</comment>
<proteinExistence type="inferred from homology"/>
<dbReference type="CDD" id="cd19961">
    <property type="entry name" value="EcYidC-like_peri"/>
    <property type="match status" value="1"/>
</dbReference>
<dbReference type="InterPro" id="IPR019998">
    <property type="entry name" value="Membr_insert_YidC"/>
</dbReference>
<dbReference type="CDD" id="cd20070">
    <property type="entry name" value="5TM_YidC_Alb3"/>
    <property type="match status" value="1"/>
</dbReference>
<evidence type="ECO:0000259" key="14">
    <source>
        <dbReference type="Pfam" id="PF02096"/>
    </source>
</evidence>
<reference evidence="16 17" key="1">
    <citation type="journal article" date="2017" name="ISME J.">
        <title>Energy and carbon metabolisms in a deep terrestrial subsurface fluid microbial community.</title>
        <authorList>
            <person name="Momper L."/>
            <person name="Jungbluth S.P."/>
            <person name="Lee M.D."/>
            <person name="Amend J.P."/>
        </authorList>
    </citation>
    <scope>NUCLEOTIDE SEQUENCE [LARGE SCALE GENOMIC DNA]</scope>
    <source>
        <strain evidence="16">SURF_17</strain>
    </source>
</reference>
<sequence>MDKEMQRNMLLAVVLSILIMIAWTHFFAPKPSEQPQKQRESAVRVYEETPEPEEIEPIAELPAPEDLAGARDVVVEMPHMIATFTTLGGRLTSLRLPEYRSKRGGDVELVPQDQDGQWPLSLAFHDAAFGAATENFIYDCALFVPTNERLRGLVDELRQCADRVSASLEANELRHQLNFCLPQSEGSEDLRWVVLAVASAENTGAAEADSLQKRVERLSHSKVLVFSHQMTAQLRLVKAFVFDPEEFSFDMYAVFRNTSDRLLSLGSGQASYSIQWLPGLESSETATKYDELLGVYLVEKDFGQKPIRKLKETREFPEQLTWIGLKRKYFFVALEPGSGLMRAVMEPLGQKEELVKIRLDMLPTQLEPGAMAANHLRLCVGPMLRDVLESFGPGFNQVINFGFFDIFGKMLLAALLWFNKYVQNYGLAIILLTIVVRVGLFPLNQKSYKSMKEMQALQPKVTELREKHKKNPQEMNRKMMELYRTHKVNPMGGCLPIAFQMPIFIALFQALRYAVELRGAEFLWITDLSEPDRLFTLTVPINLPINLLPLLVIAAMVIQQKMTPMAAGGQSEAQQKMMQYMPIIFGFLFYSMPSGLTVYFLVSTVLGLVQQYFVQKAA</sequence>
<dbReference type="GO" id="GO:0051205">
    <property type="term" value="P:protein insertion into membrane"/>
    <property type="evidence" value="ECO:0007669"/>
    <property type="project" value="TreeGrafter"/>
</dbReference>
<keyword evidence="7 13" id="KW-0653">Protein transport</keyword>
<dbReference type="GO" id="GO:0005886">
    <property type="term" value="C:plasma membrane"/>
    <property type="evidence" value="ECO:0007669"/>
    <property type="project" value="UniProtKB-SubCell"/>
</dbReference>
<keyword evidence="6 13" id="KW-0812">Transmembrane</keyword>
<organism evidence="16 17">
    <name type="scientific">Candidatus Abyssobacteria bacterium SURF_17</name>
    <dbReference type="NCBI Taxonomy" id="2093361"/>
    <lineage>
        <taxon>Bacteria</taxon>
        <taxon>Pseudomonadati</taxon>
        <taxon>Candidatus Hydrogenedentota</taxon>
        <taxon>Candidatus Abyssobacteria</taxon>
    </lineage>
</organism>
<dbReference type="NCBIfam" id="TIGR03593">
    <property type="entry name" value="yidC_nterm"/>
    <property type="match status" value="1"/>
</dbReference>
<evidence type="ECO:0000256" key="12">
    <source>
        <dbReference type="ARBA" id="ARBA00033342"/>
    </source>
</evidence>
<dbReference type="EMBL" id="QZKI01000013">
    <property type="protein sequence ID" value="RJP74623.1"/>
    <property type="molecule type" value="Genomic_DNA"/>
</dbReference>
<protein>
    <recommendedName>
        <fullName evidence="3 13">Membrane protein insertase YidC</fullName>
    </recommendedName>
    <alternativeName>
        <fullName evidence="12 13">Foldase YidC</fullName>
    </alternativeName>
    <alternativeName>
        <fullName evidence="11 13">Membrane integrase YidC</fullName>
    </alternativeName>
    <alternativeName>
        <fullName evidence="13">Membrane protein YidC</fullName>
    </alternativeName>
</protein>
<feature type="transmembrane region" description="Helical" evidence="13">
    <location>
        <begin position="579"/>
        <end position="602"/>
    </location>
</feature>
<dbReference type="InterPro" id="IPR001708">
    <property type="entry name" value="YidC/ALB3/OXA1/COX18"/>
</dbReference>
<dbReference type="InterPro" id="IPR047196">
    <property type="entry name" value="YidC_ALB_C"/>
</dbReference>
<dbReference type="GO" id="GO:0032977">
    <property type="term" value="F:membrane insertase activity"/>
    <property type="evidence" value="ECO:0007669"/>
    <property type="project" value="InterPro"/>
</dbReference>
<evidence type="ECO:0000259" key="15">
    <source>
        <dbReference type="Pfam" id="PF14849"/>
    </source>
</evidence>
<feature type="domain" description="Membrane insertase YidC/Oxa/ALB C-terminal" evidence="14">
    <location>
        <begin position="425"/>
        <end position="616"/>
    </location>
</feature>
<dbReference type="PANTHER" id="PTHR12428">
    <property type="entry name" value="OXA1"/>
    <property type="match status" value="1"/>
</dbReference>